<organism evidence="1 2">
    <name type="scientific">Boeremia exigua</name>
    <dbReference type="NCBI Taxonomy" id="749465"/>
    <lineage>
        <taxon>Eukaryota</taxon>
        <taxon>Fungi</taxon>
        <taxon>Dikarya</taxon>
        <taxon>Ascomycota</taxon>
        <taxon>Pezizomycotina</taxon>
        <taxon>Dothideomycetes</taxon>
        <taxon>Pleosporomycetidae</taxon>
        <taxon>Pleosporales</taxon>
        <taxon>Pleosporineae</taxon>
        <taxon>Didymellaceae</taxon>
        <taxon>Boeremia</taxon>
    </lineage>
</organism>
<gene>
    <name evidence="1" type="ORF">OPT61_g3257</name>
</gene>
<protein>
    <submittedName>
        <fullName evidence="1">Uncharacterized protein</fullName>
    </submittedName>
</protein>
<reference evidence="1" key="1">
    <citation type="submission" date="2022-11" db="EMBL/GenBank/DDBJ databases">
        <title>Genome Sequence of Boeremia exigua.</title>
        <authorList>
            <person name="Buettner E."/>
        </authorList>
    </citation>
    <scope>NUCLEOTIDE SEQUENCE</scope>
    <source>
        <strain evidence="1">CU02</strain>
    </source>
</reference>
<proteinExistence type="predicted"/>
<evidence type="ECO:0000313" key="2">
    <source>
        <dbReference type="Proteomes" id="UP001153331"/>
    </source>
</evidence>
<keyword evidence="2" id="KW-1185">Reference proteome</keyword>
<accession>A0ACC2IIL3</accession>
<dbReference type="Proteomes" id="UP001153331">
    <property type="component" value="Unassembled WGS sequence"/>
</dbReference>
<evidence type="ECO:0000313" key="1">
    <source>
        <dbReference type="EMBL" id="KAJ8114997.1"/>
    </source>
</evidence>
<sequence>MPQPEHPAVGDSDLNCTSLACTSAQIPPQQTHRSTLVMSKPNSTMDEATSSSKQASAVPGIPPSSEEHDIPQSQMTRTTHQEPVCRVHDVQPPATSSTTSLGESPSSNLETCDNAASKQSSKRSRAEGDDEDNTSPQSKKPAREVEIEEAAVETLPIKVNSAALDDSISDADEPVQLEKPKEQSKTRSRPVANRAAATSTRGRACALCKKRKVKCKHRAVKEQTGNEGVALKQQTSPEDKGEVGMASEIMQADAGVQLVASGEATPAVDDEDVVLIEKELPKETKARKKAAPAKPRAPPARTSTRNRKAPERFEDLQEQPPSKAAPAKKGSSKVFDPVYITTNSTSRLGKADMYHMLTDDDTAWTSLSAEQQATLVAMLPDSSETQQLLAKIQAGDTHDTRPQYLKASDVFRTEVAKFQADLKNGHLAKTWHTAAEQAVAERAAGEYDAWKAEEAELWWGQKGR</sequence>
<name>A0ACC2IIL3_9PLEO</name>
<dbReference type="EMBL" id="JAPHNI010000163">
    <property type="protein sequence ID" value="KAJ8114997.1"/>
    <property type="molecule type" value="Genomic_DNA"/>
</dbReference>
<comment type="caution">
    <text evidence="1">The sequence shown here is derived from an EMBL/GenBank/DDBJ whole genome shotgun (WGS) entry which is preliminary data.</text>
</comment>